<keyword evidence="3 9" id="KW-0347">Helicase</keyword>
<keyword evidence="5" id="KW-0413">Isomerase</keyword>
<dbReference type="EMBL" id="JABXWR010000001">
    <property type="protein sequence ID" value="NVO65838.1"/>
    <property type="molecule type" value="Genomic_DNA"/>
</dbReference>
<evidence type="ECO:0000256" key="9">
    <source>
        <dbReference type="PROSITE-ProRule" id="PRU00560"/>
    </source>
</evidence>
<name>A0A7K4HLT6_9EURY</name>
<dbReference type="AlphaFoldDB" id="A0A7K4HLT6"/>
<evidence type="ECO:0000313" key="12">
    <source>
        <dbReference type="Proteomes" id="UP000570823"/>
    </source>
</evidence>
<keyword evidence="12" id="KW-1185">Reference proteome</keyword>
<dbReference type="Proteomes" id="UP000570823">
    <property type="component" value="Unassembled WGS sequence"/>
</dbReference>
<dbReference type="Pfam" id="PF13361">
    <property type="entry name" value="UvrD_C"/>
    <property type="match status" value="1"/>
</dbReference>
<dbReference type="SUPFAM" id="SSF52540">
    <property type="entry name" value="P-loop containing nucleoside triphosphate hydrolases"/>
    <property type="match status" value="1"/>
</dbReference>
<dbReference type="GO" id="GO:0000725">
    <property type="term" value="P:recombinational repair"/>
    <property type="evidence" value="ECO:0007669"/>
    <property type="project" value="TreeGrafter"/>
</dbReference>
<evidence type="ECO:0000256" key="5">
    <source>
        <dbReference type="ARBA" id="ARBA00023235"/>
    </source>
</evidence>
<feature type="binding site" evidence="9">
    <location>
        <begin position="10"/>
        <end position="17"/>
    </location>
    <ligand>
        <name>ATP</name>
        <dbReference type="ChEBI" id="CHEBI:30616"/>
    </ligand>
</feature>
<keyword evidence="2 9" id="KW-0378">Hydrolase</keyword>
<comment type="catalytic activity">
    <reaction evidence="6">
        <text>Couples ATP hydrolysis with the unwinding of duplex DNA by translocating in the 3'-5' direction.</text>
        <dbReference type="EC" id="5.6.2.4"/>
    </reaction>
</comment>
<dbReference type="InterPro" id="IPR027417">
    <property type="entry name" value="P-loop_NTPase"/>
</dbReference>
<protein>
    <recommendedName>
        <fullName evidence="7">DNA 3'-5' helicase</fullName>
        <ecNumber evidence="7">5.6.2.4</ecNumber>
    </recommendedName>
</protein>
<evidence type="ECO:0000256" key="3">
    <source>
        <dbReference type="ARBA" id="ARBA00022806"/>
    </source>
</evidence>
<dbReference type="PROSITE" id="PS51198">
    <property type="entry name" value="UVRD_HELICASE_ATP_BIND"/>
    <property type="match status" value="1"/>
</dbReference>
<evidence type="ECO:0000259" key="10">
    <source>
        <dbReference type="PROSITE" id="PS51198"/>
    </source>
</evidence>
<evidence type="ECO:0000313" key="11">
    <source>
        <dbReference type="EMBL" id="NVO65838.1"/>
    </source>
</evidence>
<proteinExistence type="predicted"/>
<feature type="domain" description="UvrD-like helicase ATP-binding" evidence="10">
    <location>
        <begin position="1"/>
        <end position="286"/>
    </location>
</feature>
<keyword evidence="4 9" id="KW-0067">ATP-binding</keyword>
<comment type="caution">
    <text evidence="11">The sequence shown here is derived from an EMBL/GenBank/DDBJ whole genome shotgun (WGS) entry which is preliminary data.</text>
</comment>
<dbReference type="PANTHER" id="PTHR11070:SF2">
    <property type="entry name" value="ATP-DEPENDENT DNA HELICASE SRS2"/>
    <property type="match status" value="1"/>
</dbReference>
<dbReference type="Pfam" id="PF00580">
    <property type="entry name" value="UvrD-helicase"/>
    <property type="match status" value="1"/>
</dbReference>
<evidence type="ECO:0000256" key="8">
    <source>
        <dbReference type="ARBA" id="ARBA00048988"/>
    </source>
</evidence>
<dbReference type="InterPro" id="IPR014017">
    <property type="entry name" value="DNA_helicase_UvrD-like_C"/>
</dbReference>
<gene>
    <name evidence="11" type="ORF">HWN36_00530</name>
</gene>
<evidence type="ECO:0000256" key="7">
    <source>
        <dbReference type="ARBA" id="ARBA00034808"/>
    </source>
</evidence>
<keyword evidence="1 9" id="KW-0547">Nucleotide-binding</keyword>
<dbReference type="Gene3D" id="3.40.50.300">
    <property type="entry name" value="P-loop containing nucleotide triphosphate hydrolases"/>
    <property type="match status" value="2"/>
</dbReference>
<evidence type="ECO:0000256" key="1">
    <source>
        <dbReference type="ARBA" id="ARBA00022741"/>
    </source>
</evidence>
<accession>A0A7K4HLT6</accession>
<dbReference type="EC" id="5.6.2.4" evidence="7"/>
<sequence length="574" mass="61954">MTADLIRWRGGPGAGKSSTLIEYCRTEAAAGAGTSDLAVMTFSRSQAADLAARLHAAVFPDADARAIAAMCTTIHGAALRQCLAAGLIESPREQVLQPGDRKKAGVYRTFMDAYALAFDPAIGADDEEERTRSDLPVGNQVIALAAYLSATLRPPKDWREAAAALGLSVPGYAWPIEDLLDAWSAYKTERGLFEHEDYVRLALDHELPPPARVLVVDEYQDVSPAQDALIRQWAARPETCRIYVAGDEDQSIYGFRGCDPALFLTIDAEDRGATGPASRPVSHRCPSRIMAAAETILSRPANVSPCDRDGQVHHVCPGTAEGLARQVENAIAYARTLPGERHPVFILSRYRKGAGSLAHALSAAGVPCSGIRAGRVRFWTGVRIGRDRGALETVTVSPWTLTRAIARYLAGCEIDPVPTVEAEALVLSTLDGRERTAALTALRIRAKQGPVRMGDLYALTGGRQGVRIFDALNLRPWIVSQIHACLARERQRGSEIPPDMVRVDTVHAAKGLEAAVVLLHTGYLKNRLDDLADPVRRAEERRVYYVGATRASHALLLLDFGEGPVCPVLAGVAA</sequence>
<evidence type="ECO:0000256" key="6">
    <source>
        <dbReference type="ARBA" id="ARBA00034617"/>
    </source>
</evidence>
<dbReference type="GO" id="GO:0043138">
    <property type="term" value="F:3'-5' DNA helicase activity"/>
    <property type="evidence" value="ECO:0007669"/>
    <property type="project" value="UniProtKB-EC"/>
</dbReference>
<dbReference type="GO" id="GO:0005524">
    <property type="term" value="F:ATP binding"/>
    <property type="evidence" value="ECO:0007669"/>
    <property type="project" value="UniProtKB-UniRule"/>
</dbReference>
<dbReference type="InterPro" id="IPR000212">
    <property type="entry name" value="DNA_helicase_UvrD/REP"/>
</dbReference>
<dbReference type="GO" id="GO:0016787">
    <property type="term" value="F:hydrolase activity"/>
    <property type="evidence" value="ECO:0007669"/>
    <property type="project" value="UniProtKB-UniRule"/>
</dbReference>
<comment type="catalytic activity">
    <reaction evidence="8">
        <text>ATP + H2O = ADP + phosphate + H(+)</text>
        <dbReference type="Rhea" id="RHEA:13065"/>
        <dbReference type="ChEBI" id="CHEBI:15377"/>
        <dbReference type="ChEBI" id="CHEBI:15378"/>
        <dbReference type="ChEBI" id="CHEBI:30616"/>
        <dbReference type="ChEBI" id="CHEBI:43474"/>
        <dbReference type="ChEBI" id="CHEBI:456216"/>
        <dbReference type="EC" id="5.6.2.4"/>
    </reaction>
</comment>
<dbReference type="GO" id="GO:0003677">
    <property type="term" value="F:DNA binding"/>
    <property type="evidence" value="ECO:0007669"/>
    <property type="project" value="InterPro"/>
</dbReference>
<dbReference type="InterPro" id="IPR014016">
    <property type="entry name" value="UvrD-like_ATP-bd"/>
</dbReference>
<dbReference type="PANTHER" id="PTHR11070">
    <property type="entry name" value="UVRD / RECB / PCRA DNA HELICASE FAMILY MEMBER"/>
    <property type="match status" value="1"/>
</dbReference>
<organism evidence="11 12">
    <name type="scientific">Methanofollis tationis</name>
    <dbReference type="NCBI Taxonomy" id="81417"/>
    <lineage>
        <taxon>Archaea</taxon>
        <taxon>Methanobacteriati</taxon>
        <taxon>Methanobacteriota</taxon>
        <taxon>Stenosarchaea group</taxon>
        <taxon>Methanomicrobia</taxon>
        <taxon>Methanomicrobiales</taxon>
        <taxon>Methanomicrobiaceae</taxon>
        <taxon>Methanofollis</taxon>
    </lineage>
</organism>
<evidence type="ECO:0000256" key="4">
    <source>
        <dbReference type="ARBA" id="ARBA00022840"/>
    </source>
</evidence>
<evidence type="ECO:0000256" key="2">
    <source>
        <dbReference type="ARBA" id="ARBA00022801"/>
    </source>
</evidence>
<dbReference type="OrthoDB" id="203178at2157"/>
<reference evidence="11 12" key="1">
    <citation type="submission" date="2020-06" db="EMBL/GenBank/DDBJ databases">
        <title>Methanofollis fontis sp. nov., a methanogen isolated from marine sediments near a cold seep at Four-Way Closure Ridge offshore southwestern Taiwan.</title>
        <authorList>
            <person name="Chen S.-C."/>
            <person name="Teng N.-H."/>
            <person name="Lin Y.-S."/>
            <person name="Lai M.-C."/>
            <person name="Chen H.-H."/>
            <person name="Wang C.-C."/>
        </authorList>
    </citation>
    <scope>NUCLEOTIDE SEQUENCE [LARGE SCALE GENOMIC DNA]</scope>
    <source>
        <strain evidence="11 12">DSM 2702</strain>
    </source>
</reference>